<accession>A0A8K0UNV0</accession>
<dbReference type="PROSITE" id="PS50082">
    <property type="entry name" value="WD_REPEATS_2"/>
    <property type="match status" value="1"/>
</dbReference>
<feature type="compositionally biased region" description="Low complexity" evidence="4">
    <location>
        <begin position="32"/>
        <end position="45"/>
    </location>
</feature>
<proteinExistence type="predicted"/>
<feature type="region of interest" description="Disordered" evidence="4">
    <location>
        <begin position="101"/>
        <end position="158"/>
    </location>
</feature>
<feature type="region of interest" description="Disordered" evidence="4">
    <location>
        <begin position="173"/>
        <end position="366"/>
    </location>
</feature>
<dbReference type="AlphaFoldDB" id="A0A8K0UNV0"/>
<dbReference type="InterPro" id="IPR001680">
    <property type="entry name" value="WD40_rpt"/>
</dbReference>
<feature type="compositionally biased region" description="Low complexity" evidence="4">
    <location>
        <begin position="188"/>
        <end position="203"/>
    </location>
</feature>
<evidence type="ECO:0000256" key="1">
    <source>
        <dbReference type="ARBA" id="ARBA00022574"/>
    </source>
</evidence>
<dbReference type="SUPFAM" id="SSF50978">
    <property type="entry name" value="WD40 repeat-like"/>
    <property type="match status" value="1"/>
</dbReference>
<reference evidence="5" key="1">
    <citation type="journal article" date="2021" name="New Phytol.">
        <title>Evolutionary innovations through gain and loss of genes in the ectomycorrhizal Boletales.</title>
        <authorList>
            <person name="Wu G."/>
            <person name="Miyauchi S."/>
            <person name="Morin E."/>
            <person name="Kuo A."/>
            <person name="Drula E."/>
            <person name="Varga T."/>
            <person name="Kohler A."/>
            <person name="Feng B."/>
            <person name="Cao Y."/>
            <person name="Lipzen A."/>
            <person name="Daum C."/>
            <person name="Hundley H."/>
            <person name="Pangilinan J."/>
            <person name="Johnson J."/>
            <person name="Barry K."/>
            <person name="LaButti K."/>
            <person name="Ng V."/>
            <person name="Ahrendt S."/>
            <person name="Min B."/>
            <person name="Choi I.G."/>
            <person name="Park H."/>
            <person name="Plett J.M."/>
            <person name="Magnuson J."/>
            <person name="Spatafora J.W."/>
            <person name="Nagy L.G."/>
            <person name="Henrissat B."/>
            <person name="Grigoriev I.V."/>
            <person name="Yang Z.L."/>
            <person name="Xu J."/>
            <person name="Martin F.M."/>
        </authorList>
    </citation>
    <scope>NUCLEOTIDE SEQUENCE</scope>
    <source>
        <strain evidence="5">KKN 215</strain>
    </source>
</reference>
<protein>
    <submittedName>
        <fullName evidence="5">WD40-repeat-containing domain protein</fullName>
    </submittedName>
</protein>
<feature type="repeat" description="WD" evidence="3">
    <location>
        <begin position="395"/>
        <end position="429"/>
    </location>
</feature>
<dbReference type="EMBL" id="JAEVFJ010000016">
    <property type="protein sequence ID" value="KAH8100194.1"/>
    <property type="molecule type" value="Genomic_DNA"/>
</dbReference>
<dbReference type="Pfam" id="PF00400">
    <property type="entry name" value="WD40"/>
    <property type="match status" value="1"/>
</dbReference>
<sequence>MEDTSPSGISEKGEPLLSQAVITKEDEPSPAAPRARAAPPHANASMPDVPNHGYPVMPMMYPAYLPRGPPGTIPAVPARALHPSLTATYLHQWNPWQFNLLPDPNPPRTPPPEPKNIAHIPSGSYANPLNIKPARAPQPPMNSLQSPVAAASASAKKPVVVGSNWPYNTRSHSRAAAAGTNGAVKSQPAKAPSNDSDSPAAPSIPVTSETPTAGPSKQHSPAAHTQTGSSPEQIRTEPSPTEDKPTPIPADPPSSSTTDKVAAGKTIPPPLRVSLSGVTSYHPAVPSAPAGGSTSLPTPAAQPSVKSSTPVSVSPSTLTPLQTPTSATTSHPLPPKPPAFTGTAAGSYSPRRGVKRMVSPTAATSPEQKHKTGFVWATGDPIFGVKLKSDGDAGIRNITFNSDGTQFAVVCYDKSVRIWNRRTRQEIAKLGHTMQVIDVVWMEHDSGVITLGDNGLLSAWTRNAQNKWQWGKLVDLMANRTVRESPSCFALSRDRLAVAVPSEGVKVWIFMKGSWIPQRSIGRQKVTTIRFVDDGEALVGATEDGTLWHCEVPNGTLKAVKIYSKSLIASLDTDARGSLGLTALADGRCELVNIRLDANKGSVEQTFSVKDAVKDAELADSFAHDFGASFVSNGQNIIFGSVRGCVMVWDCGSGDVVYGLCHTEDEPIHTVSSFNGTPNLAGLILTGSRTGQLTWFTPPPTDAGPPSRKRSKT</sequence>
<gene>
    <name evidence="5" type="ORF">BXZ70DRAFT_938453</name>
</gene>
<evidence type="ECO:0000256" key="3">
    <source>
        <dbReference type="PROSITE-ProRule" id="PRU00221"/>
    </source>
</evidence>
<comment type="caution">
    <text evidence="5">The sequence shown here is derived from an EMBL/GenBank/DDBJ whole genome shotgun (WGS) entry which is preliminary data.</text>
</comment>
<evidence type="ECO:0000256" key="2">
    <source>
        <dbReference type="ARBA" id="ARBA00022737"/>
    </source>
</evidence>
<keyword evidence="2" id="KW-0677">Repeat</keyword>
<dbReference type="InterPro" id="IPR036322">
    <property type="entry name" value="WD40_repeat_dom_sf"/>
</dbReference>
<feature type="compositionally biased region" description="Polar residues" evidence="4">
    <location>
        <begin position="205"/>
        <end position="239"/>
    </location>
</feature>
<name>A0A8K0UNV0_9AGAR</name>
<keyword evidence="6" id="KW-1185">Reference proteome</keyword>
<dbReference type="SMART" id="SM00320">
    <property type="entry name" value="WD40"/>
    <property type="match status" value="4"/>
</dbReference>
<dbReference type="InterPro" id="IPR015943">
    <property type="entry name" value="WD40/YVTN_repeat-like_dom_sf"/>
</dbReference>
<dbReference type="OrthoDB" id="3236053at2759"/>
<evidence type="ECO:0000313" key="5">
    <source>
        <dbReference type="EMBL" id="KAH8100194.1"/>
    </source>
</evidence>
<evidence type="ECO:0000313" key="6">
    <source>
        <dbReference type="Proteomes" id="UP000813824"/>
    </source>
</evidence>
<feature type="region of interest" description="Disordered" evidence="4">
    <location>
        <begin position="1"/>
        <end position="49"/>
    </location>
</feature>
<evidence type="ECO:0000256" key="4">
    <source>
        <dbReference type="SAM" id="MobiDB-lite"/>
    </source>
</evidence>
<feature type="compositionally biased region" description="Low complexity" evidence="4">
    <location>
        <begin position="303"/>
        <end position="330"/>
    </location>
</feature>
<dbReference type="PANTHER" id="PTHR19848">
    <property type="entry name" value="WD40 REPEAT PROTEIN"/>
    <property type="match status" value="1"/>
</dbReference>
<keyword evidence="1 3" id="KW-0853">WD repeat</keyword>
<feature type="compositionally biased region" description="Pro residues" evidence="4">
    <location>
        <begin position="103"/>
        <end position="114"/>
    </location>
</feature>
<dbReference type="Gene3D" id="2.130.10.10">
    <property type="entry name" value="YVTN repeat-like/Quinoprotein amine dehydrogenase"/>
    <property type="match status" value="2"/>
</dbReference>
<dbReference type="PANTHER" id="PTHR19848:SF8">
    <property type="entry name" value="F-BOX AND WD REPEAT DOMAIN CONTAINING 7"/>
    <property type="match status" value="1"/>
</dbReference>
<feature type="compositionally biased region" description="Low complexity" evidence="4">
    <location>
        <begin position="146"/>
        <end position="158"/>
    </location>
</feature>
<organism evidence="5 6">
    <name type="scientific">Cristinia sonorae</name>
    <dbReference type="NCBI Taxonomy" id="1940300"/>
    <lineage>
        <taxon>Eukaryota</taxon>
        <taxon>Fungi</taxon>
        <taxon>Dikarya</taxon>
        <taxon>Basidiomycota</taxon>
        <taxon>Agaricomycotina</taxon>
        <taxon>Agaricomycetes</taxon>
        <taxon>Agaricomycetidae</taxon>
        <taxon>Agaricales</taxon>
        <taxon>Pleurotineae</taxon>
        <taxon>Stephanosporaceae</taxon>
        <taxon>Cristinia</taxon>
    </lineage>
</organism>
<dbReference type="Proteomes" id="UP000813824">
    <property type="component" value="Unassembled WGS sequence"/>
</dbReference>